<organism evidence="2 3">
    <name type="scientific">Deinococcus psychrotolerans</name>
    <dbReference type="NCBI Taxonomy" id="2489213"/>
    <lineage>
        <taxon>Bacteria</taxon>
        <taxon>Thermotogati</taxon>
        <taxon>Deinococcota</taxon>
        <taxon>Deinococci</taxon>
        <taxon>Deinococcales</taxon>
        <taxon>Deinococcaceae</taxon>
        <taxon>Deinococcus</taxon>
    </lineage>
</organism>
<dbReference type="AlphaFoldDB" id="A0A3G8YHL4"/>
<gene>
    <name evidence="2" type="ORF">EHF33_03690</name>
</gene>
<dbReference type="PANTHER" id="PTHR36194">
    <property type="entry name" value="S-LAYER-LIKE PROTEIN"/>
    <property type="match status" value="1"/>
</dbReference>
<dbReference type="InterPro" id="IPR013229">
    <property type="entry name" value="PEGA"/>
</dbReference>
<keyword evidence="3" id="KW-1185">Reference proteome</keyword>
<evidence type="ECO:0000259" key="1">
    <source>
        <dbReference type="Pfam" id="PF08308"/>
    </source>
</evidence>
<feature type="domain" description="PEGA" evidence="1">
    <location>
        <begin position="167"/>
        <end position="233"/>
    </location>
</feature>
<protein>
    <submittedName>
        <fullName evidence="2">PEGA domain-containing protein</fullName>
    </submittedName>
</protein>
<dbReference type="PROSITE" id="PS51257">
    <property type="entry name" value="PROKAR_LIPOPROTEIN"/>
    <property type="match status" value="1"/>
</dbReference>
<dbReference type="OrthoDB" id="59928at2"/>
<reference evidence="2 3" key="1">
    <citation type="submission" date="2018-11" db="EMBL/GenBank/DDBJ databases">
        <title>Deinococcus shelandsis sp. nov., isolated from South Shetland Islands soil of Antarctica.</title>
        <authorList>
            <person name="Tian J."/>
        </authorList>
    </citation>
    <scope>NUCLEOTIDE SEQUENCE [LARGE SCALE GENOMIC DNA]</scope>
    <source>
        <strain evidence="2 3">S14-83T</strain>
    </source>
</reference>
<dbReference type="Pfam" id="PF08308">
    <property type="entry name" value="PEGA"/>
    <property type="match status" value="1"/>
</dbReference>
<dbReference type="KEGG" id="dph:EHF33_03690"/>
<dbReference type="RefSeq" id="WP_124867999.1">
    <property type="nucleotide sequence ID" value="NZ_CP034183.1"/>
</dbReference>
<dbReference type="EMBL" id="CP034183">
    <property type="protein sequence ID" value="AZI41964.1"/>
    <property type="molecule type" value="Genomic_DNA"/>
</dbReference>
<dbReference type="Proteomes" id="UP000276417">
    <property type="component" value="Chromosome 1"/>
</dbReference>
<dbReference type="PANTHER" id="PTHR36194:SF1">
    <property type="entry name" value="S-LAYER-LIKE PROTEIN"/>
    <property type="match status" value="1"/>
</dbReference>
<evidence type="ECO:0000313" key="3">
    <source>
        <dbReference type="Proteomes" id="UP000276417"/>
    </source>
</evidence>
<accession>A0A3G8YHL4</accession>
<sequence length="317" mass="33563">MKRSSFSLLTPLLTLPLLTLPLLLTACVPAPLQTRFGSDLALSARLIDSGSKVSDGHYRRPGPAQLSVQVAGTQAPTYFYALLLPEQAAAQLLTPNVQPAQQAALFNLPPVTGYTQVFVVGSPRPLNFPVLGSSVNKLAEAVKLAAAELPSNSWNVVTQVYRVGDYGSLKVLTDPLDVSVYLNGTYRGTTPLTLNDVLAGSATLRLERTNFEPLTKTVQVPADQTLQVKAALRYNPPKGRLSVSSSVAARVQVLGKNGELRGNTPLSADLPAGDYDLTITPSGSGLKAAWVGVTLSGKQTLNVSCQPEGEQLSCQSQ</sequence>
<name>A0A3G8YHL4_9DEIO</name>
<proteinExistence type="predicted"/>
<evidence type="ECO:0000313" key="2">
    <source>
        <dbReference type="EMBL" id="AZI41964.1"/>
    </source>
</evidence>